<comment type="caution">
    <text evidence="3">The sequence shown here is derived from an EMBL/GenBank/DDBJ whole genome shotgun (WGS) entry which is preliminary data.</text>
</comment>
<organism evidence="3 4">
    <name type="scientific">Paraburkholderia steynii</name>
    <dbReference type="NCBI Taxonomy" id="1245441"/>
    <lineage>
        <taxon>Bacteria</taxon>
        <taxon>Pseudomonadati</taxon>
        <taxon>Pseudomonadota</taxon>
        <taxon>Betaproteobacteria</taxon>
        <taxon>Burkholderiales</taxon>
        <taxon>Burkholderiaceae</taxon>
        <taxon>Paraburkholderia</taxon>
    </lineage>
</organism>
<feature type="compositionally biased region" description="Basic and acidic residues" evidence="2">
    <location>
        <begin position="108"/>
        <end position="119"/>
    </location>
</feature>
<accession>A0A4R0X420</accession>
<keyword evidence="1" id="KW-0732">Signal</keyword>
<evidence type="ECO:0000256" key="1">
    <source>
        <dbReference type="ARBA" id="ARBA00022729"/>
    </source>
</evidence>
<keyword evidence="4" id="KW-1185">Reference proteome</keyword>
<feature type="region of interest" description="Disordered" evidence="2">
    <location>
        <begin position="105"/>
        <end position="130"/>
    </location>
</feature>
<dbReference type="InterPro" id="IPR011050">
    <property type="entry name" value="Pectin_lyase_fold/virulence"/>
</dbReference>
<dbReference type="Gene3D" id="2.160.20.20">
    <property type="match status" value="1"/>
</dbReference>
<feature type="compositionally biased region" description="Low complexity" evidence="2">
    <location>
        <begin position="64"/>
        <end position="73"/>
    </location>
</feature>
<feature type="compositionally biased region" description="Polar residues" evidence="2">
    <location>
        <begin position="121"/>
        <end position="130"/>
    </location>
</feature>
<proteinExistence type="predicted"/>
<evidence type="ECO:0000256" key="2">
    <source>
        <dbReference type="SAM" id="MobiDB-lite"/>
    </source>
</evidence>
<dbReference type="EMBL" id="MWML01000212">
    <property type="protein sequence ID" value="TCG04876.1"/>
    <property type="molecule type" value="Genomic_DNA"/>
</dbReference>
<evidence type="ECO:0000313" key="4">
    <source>
        <dbReference type="Proteomes" id="UP000294200"/>
    </source>
</evidence>
<feature type="compositionally biased region" description="Low complexity" evidence="2">
    <location>
        <begin position="1"/>
        <end position="28"/>
    </location>
</feature>
<gene>
    <name evidence="3" type="ORF">BZM27_37680</name>
</gene>
<protein>
    <recommendedName>
        <fullName evidence="5">Autotransporter outer membrane beta-barrel domain-containing protein</fullName>
    </recommendedName>
</protein>
<evidence type="ECO:0008006" key="5">
    <source>
        <dbReference type="Google" id="ProtNLM"/>
    </source>
</evidence>
<sequence length="256" mass="26765">RVRAGGSSVVNSGGTASGTVVSSGGSARVGRDDGRYIGRQRRSADRDGRWQDKRYDSGSGGSQTSVRAAVTTARRSRRRMQTVGSGGVTSGTWWLRAARRTCSRRHRERLDRRERRHEISSGASVSGTQVLSGGTQHLFGSLTNPVVSAGGTLTIGQGTAAGELVGNTVNDGLLVFNRPDAITYIGNVTGAGRIEQQGTGTVVLNGDSHLFTGATTEVMTGTLAVAISTILARNWAATSSSMRRAPCAGMVRSRAA</sequence>
<reference evidence="3 4" key="1">
    <citation type="submission" date="2017-02" db="EMBL/GenBank/DDBJ databases">
        <title>Paraburkholderia sophoroidis sp. nov. and Paraburkholderia steynii sp. nov. rhizobial symbionts of the fynbos legume Hypocalyptus sophoroides.</title>
        <authorList>
            <person name="Steenkamp E.T."/>
            <person name="Beukes C.W."/>
            <person name="Van Zyl E."/>
            <person name="Avontuur J."/>
            <person name="Chan W.Y."/>
            <person name="Hassen A."/>
            <person name="Palmer M."/>
            <person name="Mthombeni L."/>
            <person name="Phalane F."/>
            <person name="Sereme K."/>
            <person name="Venter S.N."/>
        </authorList>
    </citation>
    <scope>NUCLEOTIDE SEQUENCE [LARGE SCALE GENOMIC DNA]</scope>
    <source>
        <strain evidence="3 4">HC1.1ba</strain>
    </source>
</reference>
<dbReference type="AlphaFoldDB" id="A0A4R0X420"/>
<name>A0A4R0X420_9BURK</name>
<feature type="region of interest" description="Disordered" evidence="2">
    <location>
        <begin position="1"/>
        <end position="85"/>
    </location>
</feature>
<dbReference type="NCBIfam" id="TIGR02601">
    <property type="entry name" value="autotrns_rpt"/>
    <property type="match status" value="1"/>
</dbReference>
<evidence type="ECO:0000313" key="3">
    <source>
        <dbReference type="EMBL" id="TCG04876.1"/>
    </source>
</evidence>
<dbReference type="InterPro" id="IPR012332">
    <property type="entry name" value="Autotransporter_pectin_lyase_C"/>
</dbReference>
<feature type="non-terminal residue" evidence="3">
    <location>
        <position position="1"/>
    </location>
</feature>
<dbReference type="InterPro" id="IPR013425">
    <property type="entry name" value="Autotrns_rpt"/>
</dbReference>
<dbReference type="SUPFAM" id="SSF51126">
    <property type="entry name" value="Pectin lyase-like"/>
    <property type="match status" value="1"/>
</dbReference>
<dbReference type="Proteomes" id="UP000294200">
    <property type="component" value="Unassembled WGS sequence"/>
</dbReference>
<feature type="compositionally biased region" description="Basic and acidic residues" evidence="2">
    <location>
        <begin position="29"/>
        <end position="56"/>
    </location>
</feature>